<evidence type="ECO:0000256" key="3">
    <source>
        <dbReference type="ARBA" id="ARBA00022679"/>
    </source>
</evidence>
<keyword evidence="14" id="KW-1185">Reference proteome</keyword>
<evidence type="ECO:0000256" key="5">
    <source>
        <dbReference type="ARBA" id="ARBA00022777"/>
    </source>
</evidence>
<feature type="region of interest" description="Disordered" evidence="11">
    <location>
        <begin position="261"/>
        <end position="331"/>
    </location>
</feature>
<comment type="subunit">
    <text evidence="1">Monomer.</text>
</comment>
<feature type="compositionally biased region" description="Polar residues" evidence="11">
    <location>
        <begin position="699"/>
        <end position="709"/>
    </location>
</feature>
<dbReference type="PROSITE" id="PS00107">
    <property type="entry name" value="PROTEIN_KINASE_ATP"/>
    <property type="match status" value="1"/>
</dbReference>
<dbReference type="InterPro" id="IPR000719">
    <property type="entry name" value="Prot_kinase_dom"/>
</dbReference>
<name>A0A812UYD1_9DINO</name>
<gene>
    <name evidence="13" type="primary">mrkA</name>
    <name evidence="13" type="ORF">SNAT2548_LOCUS33490</name>
</gene>
<dbReference type="FunFam" id="3.30.200.20:FF:000042">
    <property type="entry name" value="Aurora kinase A"/>
    <property type="match status" value="1"/>
</dbReference>
<evidence type="ECO:0000313" key="13">
    <source>
        <dbReference type="EMBL" id="CAE7587639.1"/>
    </source>
</evidence>
<dbReference type="Pfam" id="PF00069">
    <property type="entry name" value="Pkinase"/>
    <property type="match status" value="1"/>
</dbReference>
<dbReference type="InterPro" id="IPR030616">
    <property type="entry name" value="Aur-like"/>
</dbReference>
<feature type="compositionally biased region" description="Polar residues" evidence="11">
    <location>
        <begin position="92"/>
        <end position="112"/>
    </location>
</feature>
<feature type="compositionally biased region" description="Polar residues" evidence="11">
    <location>
        <begin position="121"/>
        <end position="147"/>
    </location>
</feature>
<evidence type="ECO:0000256" key="1">
    <source>
        <dbReference type="ARBA" id="ARBA00011245"/>
    </source>
</evidence>
<feature type="domain" description="Protein kinase" evidence="12">
    <location>
        <begin position="410"/>
        <end position="664"/>
    </location>
</feature>
<keyword evidence="6 8" id="KW-0067">ATP-binding</keyword>
<feature type="compositionally biased region" description="Low complexity" evidence="11">
    <location>
        <begin position="677"/>
        <end position="698"/>
    </location>
</feature>
<evidence type="ECO:0000256" key="8">
    <source>
        <dbReference type="PIRSR" id="PIRSR630616-2"/>
    </source>
</evidence>
<feature type="compositionally biased region" description="Polar residues" evidence="11">
    <location>
        <begin position="282"/>
        <end position="291"/>
    </location>
</feature>
<dbReference type="SMART" id="SM00220">
    <property type="entry name" value="S_TKc"/>
    <property type="match status" value="1"/>
</dbReference>
<reference evidence="13" key="1">
    <citation type="submission" date="2021-02" db="EMBL/GenBank/DDBJ databases">
        <authorList>
            <person name="Dougan E. K."/>
            <person name="Rhodes N."/>
            <person name="Thang M."/>
            <person name="Chan C."/>
        </authorList>
    </citation>
    <scope>NUCLEOTIDE SEQUENCE</scope>
</reference>
<protein>
    <submittedName>
        <fullName evidence="13">MrkA protein</fullName>
    </submittedName>
</protein>
<keyword evidence="2" id="KW-0723">Serine/threonine-protein kinase</keyword>
<organism evidence="13 14">
    <name type="scientific">Symbiodinium natans</name>
    <dbReference type="NCBI Taxonomy" id="878477"/>
    <lineage>
        <taxon>Eukaryota</taxon>
        <taxon>Sar</taxon>
        <taxon>Alveolata</taxon>
        <taxon>Dinophyceae</taxon>
        <taxon>Suessiales</taxon>
        <taxon>Symbiodiniaceae</taxon>
        <taxon>Symbiodinium</taxon>
    </lineage>
</organism>
<feature type="region of interest" description="Disordered" evidence="11">
    <location>
        <begin position="203"/>
        <end position="234"/>
    </location>
</feature>
<evidence type="ECO:0000256" key="7">
    <source>
        <dbReference type="PIRSR" id="PIRSR630616-1"/>
    </source>
</evidence>
<feature type="compositionally biased region" description="Low complexity" evidence="11">
    <location>
        <begin position="307"/>
        <end position="323"/>
    </location>
</feature>
<feature type="binding site" evidence="8">
    <location>
        <begin position="539"/>
        <end position="540"/>
    </location>
    <ligand>
        <name>ATP</name>
        <dbReference type="ChEBI" id="CHEBI:30616"/>
    </ligand>
</feature>
<evidence type="ECO:0000256" key="2">
    <source>
        <dbReference type="ARBA" id="ARBA00022527"/>
    </source>
</evidence>
<evidence type="ECO:0000259" key="12">
    <source>
        <dbReference type="PROSITE" id="PS50011"/>
    </source>
</evidence>
<proteinExistence type="predicted"/>
<keyword evidence="3" id="KW-0808">Transferase</keyword>
<dbReference type="PROSITE" id="PS50011">
    <property type="entry name" value="PROTEIN_KINASE_DOM"/>
    <property type="match status" value="1"/>
</dbReference>
<accession>A0A812UYD1</accession>
<feature type="binding site" evidence="8">
    <location>
        <position position="553"/>
    </location>
    <ligand>
        <name>ATP</name>
        <dbReference type="ChEBI" id="CHEBI:30616"/>
    </ligand>
</feature>
<dbReference type="AlphaFoldDB" id="A0A812UYD1"/>
<feature type="active site" description="Proton acceptor" evidence="7">
    <location>
        <position position="535"/>
    </location>
</feature>
<dbReference type="SUPFAM" id="SSF56112">
    <property type="entry name" value="Protein kinase-like (PK-like)"/>
    <property type="match status" value="1"/>
</dbReference>
<dbReference type="GO" id="GO:0004674">
    <property type="term" value="F:protein serine/threonine kinase activity"/>
    <property type="evidence" value="ECO:0007669"/>
    <property type="project" value="UniProtKB-KW"/>
</dbReference>
<dbReference type="OrthoDB" id="449424at2759"/>
<dbReference type="GO" id="GO:0005524">
    <property type="term" value="F:ATP binding"/>
    <property type="evidence" value="ECO:0007669"/>
    <property type="project" value="UniProtKB-UniRule"/>
</dbReference>
<feature type="binding site" evidence="8 10">
    <location>
        <position position="439"/>
    </location>
    <ligand>
        <name>ATP</name>
        <dbReference type="ChEBI" id="CHEBI:30616"/>
    </ligand>
</feature>
<dbReference type="InterPro" id="IPR008271">
    <property type="entry name" value="Ser/Thr_kinase_AS"/>
</dbReference>
<dbReference type="InterPro" id="IPR011009">
    <property type="entry name" value="Kinase-like_dom_sf"/>
</dbReference>
<evidence type="ECO:0000256" key="10">
    <source>
        <dbReference type="PROSITE-ProRule" id="PRU10141"/>
    </source>
</evidence>
<keyword evidence="5" id="KW-0418">Kinase</keyword>
<dbReference type="PROSITE" id="PS00108">
    <property type="entry name" value="PROTEIN_KINASE_ST"/>
    <property type="match status" value="1"/>
</dbReference>
<dbReference type="CDD" id="cd14003">
    <property type="entry name" value="STKc_AMPK-like"/>
    <property type="match status" value="1"/>
</dbReference>
<feature type="region of interest" description="Disordered" evidence="11">
    <location>
        <begin position="1"/>
        <end position="180"/>
    </location>
</feature>
<evidence type="ECO:0000256" key="4">
    <source>
        <dbReference type="ARBA" id="ARBA00022741"/>
    </source>
</evidence>
<feature type="compositionally biased region" description="Low complexity" evidence="11">
    <location>
        <begin position="67"/>
        <end position="81"/>
    </location>
</feature>
<evidence type="ECO:0000313" key="14">
    <source>
        <dbReference type="Proteomes" id="UP000604046"/>
    </source>
</evidence>
<feature type="region of interest" description="Disordered" evidence="11">
    <location>
        <begin position="669"/>
        <end position="779"/>
    </location>
</feature>
<dbReference type="Gene3D" id="1.10.510.10">
    <property type="entry name" value="Transferase(Phosphotransferase) domain 1"/>
    <property type="match status" value="1"/>
</dbReference>
<feature type="cross-link" description="Glycyl lysine isopeptide (Lys-Gly) (interchain with G-Cter in SUMO2)" evidence="9">
    <location>
        <position position="537"/>
    </location>
</feature>
<evidence type="ECO:0000256" key="11">
    <source>
        <dbReference type="SAM" id="MobiDB-lite"/>
    </source>
</evidence>
<feature type="compositionally biased region" description="Polar residues" evidence="11">
    <location>
        <begin position="13"/>
        <end position="23"/>
    </location>
</feature>
<comment type="caution">
    <text evidence="13">The sequence shown here is derived from an EMBL/GenBank/DDBJ whole genome shotgun (WGS) entry which is preliminary data.</text>
</comment>
<feature type="compositionally biased region" description="Polar residues" evidence="11">
    <location>
        <begin position="38"/>
        <end position="47"/>
    </location>
</feature>
<dbReference type="FunFam" id="1.10.510.10:FF:000571">
    <property type="entry name" value="Maternal embryonic leucine zipper kinase"/>
    <property type="match status" value="1"/>
</dbReference>
<dbReference type="PANTHER" id="PTHR24350">
    <property type="entry name" value="SERINE/THREONINE-PROTEIN KINASE IAL-RELATED"/>
    <property type="match status" value="1"/>
</dbReference>
<keyword evidence="4 8" id="KW-0547">Nucleotide-binding</keyword>
<dbReference type="Proteomes" id="UP000604046">
    <property type="component" value="Unassembled WGS sequence"/>
</dbReference>
<evidence type="ECO:0000256" key="6">
    <source>
        <dbReference type="ARBA" id="ARBA00022840"/>
    </source>
</evidence>
<dbReference type="InterPro" id="IPR017441">
    <property type="entry name" value="Protein_kinase_ATP_BS"/>
</dbReference>
<dbReference type="EMBL" id="CAJNDS010002759">
    <property type="protein sequence ID" value="CAE7587639.1"/>
    <property type="molecule type" value="Genomic_DNA"/>
</dbReference>
<evidence type="ECO:0000256" key="9">
    <source>
        <dbReference type="PIRSR" id="PIRSR630616-3"/>
    </source>
</evidence>
<sequence>MLFVHQPPRMWQDQRSATVTPNLRATAGGERPSRSSKRSGSATQGRRPSSAVGSGAEVPHRRHGERGPSSRPGSASSGSARFIGSVLRATSPPGSARSQTPVLVTATTSDGTQVPLRVSSAGRSNPNRPRTPSASQRRANQSGSTPSVRDGKDPGAASTPLRPESAGESHSAAKGNGSLTTVISSALDYKRFLDRRKQMIQQQVETAQQADHVQKNDADGEETQPIRHSGWNARATGPVKASHAVAVPTAVAAVAAVIPKRPSSTTPTKASDEESPAAEDSTPGSARSNSPAHLLRRVCVMPEKQRAQTPTSRATQSAATAAPGVDSDSVGRISRVSLPAGAGVQACRSLGQGEQKGEIIGGFSKEATETTGEVSGRKQRDSFDVLLKDDMSDGRPSTSTTLTGSSLDDYIVGKQIGQGAYATVAFGLHKETSKKVAIKIYEKYKLLDPQRRKSVRCEIRLMERLRHPNIVEFHEALDTPKQIYLIMDFVSGGSLHHFLKKRPNRRTDDPLAKRLYFQVCQGIKYLHDRHIVHRDVKLENLLLDEQGSVKIIDFGFSTIVPPGKKLKVFCGTPSYMAPEIVARKEYTGFCADIWAMGVLLYALLCGSFPFRGQNDRDLYRKIVRGVFHIPEFVGDGAKAMVQRALTADMSRRPTVEDLLSDQWLSAHREDSHASKGSTSYQPNSSTSSTFTTTAPSSTGQSARESSGDSPRSRYACAPPAPPLLTGPGEHEEKSATTGGSATPQPAHRSEVETAKAMEPSVTRVATAGSQASEGMISEERYNRRVEEEAISKLERLGYPREEIVRQLKDPQSHLCKLYHRFLKALTAWDSRK</sequence>